<sequence length="634" mass="69524">MSEFLNRITANTTEFTEVKLAADTPLINATAGNLNLAGAVQMEPTISAGALAALADLQFEAQPKEPLTDPVFSKAPTTGKGMLSHVELIRDSFANVRRDLLDLRDKANARQNQAKSLIDRLCDFLDDYLKPEELRRLGVIDDDKQAPAFRLMVAPDLHNSDGFLLRPKLDLAIPRPGDAGPDGTPHNDESALFSAGKVVADDIRKIEALRGALTTLRRRHQQALEDLRARLAALETDIPGEIRQLDVRERARVEALDDYAVAQRLLAEHWREVEAAYAERKRVIESHRGLFYVKVRETPLGRTLPDPLDLRPASPDDLVPGCANRDTALPAALAPFIEAVYDIPAGDWASLRPLGHLLPGRAILAGLVDTRRQKLALRLNRAVSAETPVLTSLVQQNHALVREVAARPFNAGALSELQRQGNAILALDDLLAIPAPLLRDPARALHQRLDAAAGCLLARLRTIAPSIRLQWSTLAEANRLAVETPERWPGIADAEERDFNGVRTLVELVAWWFRQLDTDASGVARTAMRNLVRACLLLAASDDPRQLIQGTLKTIPGRFRIGEALRLTLNREAAPGTLLQLFDDGQRVIATLRVDDHDDQGTVASVASILDPEVERNPGAMLNTALRISGLNRG</sequence>
<dbReference type="RefSeq" id="WP_076604071.1">
    <property type="nucleotide sequence ID" value="NZ_FTMD01000019.1"/>
</dbReference>
<dbReference type="Proteomes" id="UP000186819">
    <property type="component" value="Unassembled WGS sequence"/>
</dbReference>
<keyword evidence="3" id="KW-1185">Reference proteome</keyword>
<gene>
    <name evidence="2" type="ORF">SAMN05421829_11930</name>
</gene>
<dbReference type="STRING" id="34027.SAMN05421829_11930"/>
<evidence type="ECO:0000313" key="3">
    <source>
        <dbReference type="Proteomes" id="UP000186819"/>
    </source>
</evidence>
<reference evidence="3" key="1">
    <citation type="submission" date="2017-01" db="EMBL/GenBank/DDBJ databases">
        <authorList>
            <person name="Varghese N."/>
            <person name="Submissions S."/>
        </authorList>
    </citation>
    <scope>NUCLEOTIDE SEQUENCE [LARGE SCALE GENOMIC DNA]</scope>
    <source>
        <strain evidence="3">ATCC 51758</strain>
    </source>
</reference>
<accession>A0A1N7BRS2</accession>
<organism evidence="2 3">
    <name type="scientific">Aromatoleum tolulyticum</name>
    <dbReference type="NCBI Taxonomy" id="34027"/>
    <lineage>
        <taxon>Bacteria</taxon>
        <taxon>Pseudomonadati</taxon>
        <taxon>Pseudomonadota</taxon>
        <taxon>Betaproteobacteria</taxon>
        <taxon>Rhodocyclales</taxon>
        <taxon>Rhodocyclaceae</taxon>
        <taxon>Aromatoleum</taxon>
    </lineage>
</organism>
<proteinExistence type="predicted"/>
<keyword evidence="1" id="KW-0175">Coiled coil</keyword>
<dbReference type="AlphaFoldDB" id="A0A1N7BRS2"/>
<evidence type="ECO:0000256" key="1">
    <source>
        <dbReference type="SAM" id="Coils"/>
    </source>
</evidence>
<name>A0A1N7BRS2_9RHOO</name>
<dbReference type="OrthoDB" id="5572895at2"/>
<protein>
    <submittedName>
        <fullName evidence="2">Uncharacterized protein</fullName>
    </submittedName>
</protein>
<dbReference type="EMBL" id="FTMD01000019">
    <property type="protein sequence ID" value="SIR54015.1"/>
    <property type="molecule type" value="Genomic_DNA"/>
</dbReference>
<evidence type="ECO:0000313" key="2">
    <source>
        <dbReference type="EMBL" id="SIR54015.1"/>
    </source>
</evidence>
<feature type="coiled-coil region" evidence="1">
    <location>
        <begin position="206"/>
        <end position="244"/>
    </location>
</feature>